<dbReference type="InterPro" id="IPR023614">
    <property type="entry name" value="Porin_dom_sf"/>
</dbReference>
<comment type="caution">
    <text evidence="1">The sequence shown here is derived from an EMBL/GenBank/DDBJ whole genome shotgun (WGS) entry which is preliminary data.</text>
</comment>
<dbReference type="EMBL" id="JABWDY010031640">
    <property type="protein sequence ID" value="KAF5184752.1"/>
    <property type="molecule type" value="Genomic_DNA"/>
</dbReference>
<keyword evidence="2" id="KW-1185">Reference proteome</keyword>
<organism evidence="1 2">
    <name type="scientific">Thalictrum thalictroides</name>
    <name type="common">Rue-anemone</name>
    <name type="synonym">Anemone thalictroides</name>
    <dbReference type="NCBI Taxonomy" id="46969"/>
    <lineage>
        <taxon>Eukaryota</taxon>
        <taxon>Viridiplantae</taxon>
        <taxon>Streptophyta</taxon>
        <taxon>Embryophyta</taxon>
        <taxon>Tracheophyta</taxon>
        <taxon>Spermatophyta</taxon>
        <taxon>Magnoliopsida</taxon>
        <taxon>Ranunculales</taxon>
        <taxon>Ranunculaceae</taxon>
        <taxon>Thalictroideae</taxon>
        <taxon>Thalictrum</taxon>
    </lineage>
</organism>
<gene>
    <name evidence="1" type="ORF">FRX31_025660</name>
</gene>
<dbReference type="Gene3D" id="2.40.160.10">
    <property type="entry name" value="Porin"/>
    <property type="match status" value="1"/>
</dbReference>
<accession>A0A7J6VK94</accession>
<name>A0A7J6VK94_THATH</name>
<protein>
    <submittedName>
        <fullName evidence="1">Uncharacterized protein</fullName>
    </submittedName>
</protein>
<evidence type="ECO:0000313" key="2">
    <source>
        <dbReference type="Proteomes" id="UP000554482"/>
    </source>
</evidence>
<evidence type="ECO:0000313" key="1">
    <source>
        <dbReference type="EMBL" id="KAF5184752.1"/>
    </source>
</evidence>
<dbReference type="Proteomes" id="UP000554482">
    <property type="component" value="Unassembled WGS sequence"/>
</dbReference>
<sequence length="104" mass="11312">MMIPQTSTAVGVEVANNLSSITFIAIDAHHSMLDKTITVKTRVNNDGMVSAVVMYEWQTKSLVAVTGEFNTFSGIKSIQIRGALAHSTTTNLTMKISLPLSKIW</sequence>
<reference evidence="1 2" key="1">
    <citation type="submission" date="2020-06" db="EMBL/GenBank/DDBJ databases">
        <title>Transcriptomic and genomic resources for Thalictrum thalictroides and T. hernandezii: Facilitating candidate gene discovery in an emerging model plant lineage.</title>
        <authorList>
            <person name="Arias T."/>
            <person name="Riano-Pachon D.M."/>
            <person name="Di Stilio V.S."/>
        </authorList>
    </citation>
    <scope>NUCLEOTIDE SEQUENCE [LARGE SCALE GENOMIC DNA]</scope>
    <source>
        <strain evidence="2">cv. WT478/WT964</strain>
        <tissue evidence="1">Leaves</tissue>
    </source>
</reference>
<dbReference type="AlphaFoldDB" id="A0A7J6VK94"/>
<proteinExistence type="predicted"/>